<dbReference type="GO" id="GO:0032259">
    <property type="term" value="P:methylation"/>
    <property type="evidence" value="ECO:0007669"/>
    <property type="project" value="UniProtKB-KW"/>
</dbReference>
<dbReference type="GO" id="GO:0005739">
    <property type="term" value="C:mitochondrion"/>
    <property type="evidence" value="ECO:0007669"/>
    <property type="project" value="UniProtKB-SubCell"/>
</dbReference>
<evidence type="ECO:0000256" key="5">
    <source>
        <dbReference type="ARBA" id="ARBA00022576"/>
    </source>
</evidence>
<dbReference type="EMBL" id="MRZV01001984">
    <property type="protein sequence ID" value="PIK35111.1"/>
    <property type="molecule type" value="Genomic_DNA"/>
</dbReference>
<dbReference type="GO" id="GO:0005960">
    <property type="term" value="C:glycine cleavage complex"/>
    <property type="evidence" value="ECO:0007669"/>
    <property type="project" value="InterPro"/>
</dbReference>
<organism evidence="14 15">
    <name type="scientific">Stichopus japonicus</name>
    <name type="common">Sea cucumber</name>
    <dbReference type="NCBI Taxonomy" id="307972"/>
    <lineage>
        <taxon>Eukaryota</taxon>
        <taxon>Metazoa</taxon>
        <taxon>Echinodermata</taxon>
        <taxon>Eleutherozoa</taxon>
        <taxon>Echinozoa</taxon>
        <taxon>Holothuroidea</taxon>
        <taxon>Aspidochirotacea</taxon>
        <taxon>Aspidochirotida</taxon>
        <taxon>Stichopodidae</taxon>
        <taxon>Apostichopus</taxon>
    </lineage>
</organism>
<evidence type="ECO:0000256" key="4">
    <source>
        <dbReference type="ARBA" id="ARBA00011690"/>
    </source>
</evidence>
<dbReference type="GO" id="GO:0008168">
    <property type="term" value="F:methyltransferase activity"/>
    <property type="evidence" value="ECO:0007669"/>
    <property type="project" value="UniProtKB-KW"/>
</dbReference>
<dbReference type="InterPro" id="IPR013977">
    <property type="entry name" value="GcvT_C"/>
</dbReference>
<dbReference type="EC" id="2.1.2.10" evidence="11"/>
<name>A0A2G8JH80_STIJA</name>
<dbReference type="NCBIfam" id="NF001567">
    <property type="entry name" value="PRK00389.1"/>
    <property type="match status" value="1"/>
</dbReference>
<dbReference type="AlphaFoldDB" id="A0A2G8JH80"/>
<keyword evidence="15" id="KW-1185">Reference proteome</keyword>
<comment type="subunit">
    <text evidence="4 11">The glycine cleavage system is composed of four proteins: P, T, L and H.</text>
</comment>
<evidence type="ECO:0000313" key="14">
    <source>
        <dbReference type="EMBL" id="PIK35111.1"/>
    </source>
</evidence>
<dbReference type="PANTHER" id="PTHR43757:SF16">
    <property type="entry name" value="AMINOMETHYLTRANSFERASE, MITOCHONDRIAL"/>
    <property type="match status" value="1"/>
</dbReference>
<comment type="function">
    <text evidence="1 11">The glycine cleavage system catalyzes the degradation of glycine.</text>
</comment>
<dbReference type="InterPro" id="IPR006223">
    <property type="entry name" value="GcvT"/>
</dbReference>
<keyword evidence="5 11" id="KW-0032">Aminotransferase</keyword>
<dbReference type="FunFam" id="4.10.1250.10:FF:000002">
    <property type="entry name" value="Aminomethyltransferase"/>
    <property type="match status" value="1"/>
</dbReference>
<dbReference type="Proteomes" id="UP000230750">
    <property type="component" value="Unassembled WGS sequence"/>
</dbReference>
<evidence type="ECO:0000256" key="6">
    <source>
        <dbReference type="ARBA" id="ARBA00022679"/>
    </source>
</evidence>
<dbReference type="STRING" id="307972.A0A2G8JH80"/>
<evidence type="ECO:0000313" key="15">
    <source>
        <dbReference type="Proteomes" id="UP000230750"/>
    </source>
</evidence>
<reference evidence="14 15" key="1">
    <citation type="journal article" date="2017" name="PLoS Biol.">
        <title>The sea cucumber genome provides insights into morphological evolution and visceral regeneration.</title>
        <authorList>
            <person name="Zhang X."/>
            <person name="Sun L."/>
            <person name="Yuan J."/>
            <person name="Sun Y."/>
            <person name="Gao Y."/>
            <person name="Zhang L."/>
            <person name="Li S."/>
            <person name="Dai H."/>
            <person name="Hamel J.F."/>
            <person name="Liu C."/>
            <person name="Yu Y."/>
            <person name="Liu S."/>
            <person name="Lin W."/>
            <person name="Guo K."/>
            <person name="Jin S."/>
            <person name="Xu P."/>
            <person name="Storey K.B."/>
            <person name="Huan P."/>
            <person name="Zhang T."/>
            <person name="Zhou Y."/>
            <person name="Zhang J."/>
            <person name="Lin C."/>
            <person name="Li X."/>
            <person name="Xing L."/>
            <person name="Huo D."/>
            <person name="Sun M."/>
            <person name="Wang L."/>
            <person name="Mercier A."/>
            <person name="Li F."/>
            <person name="Yang H."/>
            <person name="Xiang J."/>
        </authorList>
    </citation>
    <scope>NUCLEOTIDE SEQUENCE [LARGE SCALE GENOMIC DNA]</scope>
    <source>
        <strain evidence="14">Shaxun</strain>
        <tissue evidence="14">Muscle</tissue>
    </source>
</reference>
<dbReference type="GO" id="GO:0008483">
    <property type="term" value="F:transaminase activity"/>
    <property type="evidence" value="ECO:0007669"/>
    <property type="project" value="UniProtKB-KW"/>
</dbReference>
<proteinExistence type="inferred from homology"/>
<dbReference type="PIRSF" id="PIRSF006487">
    <property type="entry name" value="GcvT"/>
    <property type="match status" value="1"/>
</dbReference>
<comment type="subcellular location">
    <subcellularLocation>
        <location evidence="2 11">Mitochondrion</location>
    </subcellularLocation>
</comment>
<gene>
    <name evidence="14" type="ORF">BSL78_28063</name>
</gene>
<evidence type="ECO:0000259" key="13">
    <source>
        <dbReference type="Pfam" id="PF08669"/>
    </source>
</evidence>
<evidence type="ECO:0000256" key="7">
    <source>
        <dbReference type="ARBA" id="ARBA00022946"/>
    </source>
</evidence>
<comment type="catalytic activity">
    <reaction evidence="9 11">
        <text>N(6)-[(R)-S(8)-aminomethyldihydrolipoyl]-L-lysyl-[protein] + (6S)-5,6,7,8-tetrahydrofolate = N(6)-[(R)-dihydrolipoyl]-L-lysyl-[protein] + (6R)-5,10-methylene-5,6,7,8-tetrahydrofolate + NH4(+)</text>
        <dbReference type="Rhea" id="RHEA:16945"/>
        <dbReference type="Rhea" id="RHEA-COMP:10475"/>
        <dbReference type="Rhea" id="RHEA-COMP:10492"/>
        <dbReference type="ChEBI" id="CHEBI:15636"/>
        <dbReference type="ChEBI" id="CHEBI:28938"/>
        <dbReference type="ChEBI" id="CHEBI:57453"/>
        <dbReference type="ChEBI" id="CHEBI:83100"/>
        <dbReference type="ChEBI" id="CHEBI:83143"/>
        <dbReference type="EC" id="2.1.2.10"/>
    </reaction>
</comment>
<dbReference type="InterPro" id="IPR027266">
    <property type="entry name" value="TrmE/GcvT-like"/>
</dbReference>
<dbReference type="GO" id="GO:0004047">
    <property type="term" value="F:aminomethyltransferase activity"/>
    <property type="evidence" value="ECO:0007669"/>
    <property type="project" value="UniProtKB-EC"/>
</dbReference>
<feature type="domain" description="GCVT N-terminal" evidence="12">
    <location>
        <begin position="46"/>
        <end position="305"/>
    </location>
</feature>
<evidence type="ECO:0000256" key="10">
    <source>
        <dbReference type="PIRSR" id="PIRSR006487-1"/>
    </source>
</evidence>
<keyword evidence="14" id="KW-0489">Methyltransferase</keyword>
<evidence type="ECO:0000256" key="8">
    <source>
        <dbReference type="ARBA" id="ARBA00023128"/>
    </source>
</evidence>
<dbReference type="Pfam" id="PF01571">
    <property type="entry name" value="GCV_T"/>
    <property type="match status" value="1"/>
</dbReference>
<comment type="similarity">
    <text evidence="3 11">Belongs to the GcvT family.</text>
</comment>
<dbReference type="PANTHER" id="PTHR43757">
    <property type="entry name" value="AMINOMETHYLTRANSFERASE"/>
    <property type="match status" value="1"/>
</dbReference>
<dbReference type="Gene3D" id="2.40.30.110">
    <property type="entry name" value="Aminomethyltransferase beta-barrel domains"/>
    <property type="match status" value="1"/>
</dbReference>
<feature type="binding site" evidence="10">
    <location>
        <position position="241"/>
    </location>
    <ligand>
        <name>substrate</name>
    </ligand>
</feature>
<dbReference type="SUPFAM" id="SSF103025">
    <property type="entry name" value="Folate-binding domain"/>
    <property type="match status" value="1"/>
</dbReference>
<dbReference type="Gene3D" id="3.30.1360.120">
    <property type="entry name" value="Probable tRNA modification gtpase trme, domain 1"/>
    <property type="match status" value="1"/>
</dbReference>
<dbReference type="InterPro" id="IPR028896">
    <property type="entry name" value="GcvT/YgfZ/DmdA"/>
</dbReference>
<comment type="caution">
    <text evidence="14">The sequence shown here is derived from an EMBL/GenBank/DDBJ whole genome shotgun (WGS) entry which is preliminary data.</text>
</comment>
<dbReference type="OrthoDB" id="10263536at2759"/>
<dbReference type="NCBIfam" id="TIGR00528">
    <property type="entry name" value="gcvT"/>
    <property type="match status" value="1"/>
</dbReference>
<dbReference type="Gene3D" id="4.10.1250.10">
    <property type="entry name" value="Aminomethyltransferase fragment"/>
    <property type="match status" value="1"/>
</dbReference>
<evidence type="ECO:0000256" key="3">
    <source>
        <dbReference type="ARBA" id="ARBA00008609"/>
    </source>
</evidence>
<evidence type="ECO:0000256" key="2">
    <source>
        <dbReference type="ARBA" id="ARBA00004173"/>
    </source>
</evidence>
<dbReference type="FunFam" id="3.30.70.1400:FF:000001">
    <property type="entry name" value="Aminomethyltransferase"/>
    <property type="match status" value="1"/>
</dbReference>
<dbReference type="InterPro" id="IPR029043">
    <property type="entry name" value="GcvT/YgfZ_C"/>
</dbReference>
<keyword evidence="6 11" id="KW-0808">Transferase</keyword>
<evidence type="ECO:0000256" key="9">
    <source>
        <dbReference type="ARBA" id="ARBA00047665"/>
    </source>
</evidence>
<feature type="domain" description="Aminomethyltransferase C-terminal" evidence="13">
    <location>
        <begin position="329"/>
        <end position="385"/>
    </location>
</feature>
<dbReference type="Gene3D" id="3.30.70.1400">
    <property type="entry name" value="Aminomethyltransferase beta-barrel domains"/>
    <property type="match status" value="1"/>
</dbReference>
<dbReference type="InterPro" id="IPR006222">
    <property type="entry name" value="GCVT_N"/>
</dbReference>
<evidence type="ECO:0000259" key="12">
    <source>
        <dbReference type="Pfam" id="PF01571"/>
    </source>
</evidence>
<evidence type="ECO:0000256" key="1">
    <source>
        <dbReference type="ARBA" id="ARBA00003631"/>
    </source>
</evidence>
<evidence type="ECO:0000256" key="11">
    <source>
        <dbReference type="RuleBase" id="RU003981"/>
    </source>
</evidence>
<protein>
    <recommendedName>
        <fullName evidence="11">Aminomethyltransferase</fullName>
        <ecNumber evidence="11">2.1.2.10</ecNumber>
    </recommendedName>
    <alternativeName>
        <fullName evidence="11">Glycine cleavage system T protein</fullName>
    </alternativeName>
</protein>
<accession>A0A2G8JH80</accession>
<sequence>MNSLSVQMIGKKTLSNQLLRVTHCKLGRLSKCYSSENGAPLRKTLLYDFHVEHGAKMVPFAGWSMPVQYETGVLKEHRQCREHAAIFDVSHMLQSKMYGKDRVKFIESLTVADVEGFKENMGGLSLLLNDNGGIIDDLIISKTDKDYLYIVSNAGCAEKDQAHINERLAEFKAKGHDVTFVPISDRALIAVQGPAAAKVIQEGVSLDMSKLTFMKTAEATIYGIPNCRITRCGYTGEDGVEISVPESEVVSLVSKLLDSKAGSVQLAGLAARDSLRLEAGLCLYGNDIDDTTTPVEANLSWTVAKRRRKLADFPGAAHVLTHLKEKPTRRRVGLISTGAPARPGSEVMDEAGITIGAVTSGGPSPILKKNVMMAYLPLKVSKPGQWSNGHPRVKMPFVPTNYYNPK</sequence>
<keyword evidence="7 11" id="KW-0809">Transit peptide</keyword>
<keyword evidence="8 11" id="KW-0496">Mitochondrion</keyword>
<dbReference type="FunFam" id="3.30.1360.120:FF:000014">
    <property type="entry name" value="Aminomethyltransferase"/>
    <property type="match status" value="1"/>
</dbReference>
<dbReference type="GO" id="GO:0006546">
    <property type="term" value="P:glycine catabolic process"/>
    <property type="evidence" value="ECO:0007669"/>
    <property type="project" value="InterPro"/>
</dbReference>
<dbReference type="SUPFAM" id="SSF101790">
    <property type="entry name" value="Aminomethyltransferase beta-barrel domain"/>
    <property type="match status" value="1"/>
</dbReference>
<dbReference type="Pfam" id="PF08669">
    <property type="entry name" value="GCV_T_C"/>
    <property type="match status" value="1"/>
</dbReference>